<dbReference type="AlphaFoldDB" id="A0A1I7WG69"/>
<name>A0A1I7WG69_HETBA</name>
<accession>A0A1I7WG69</accession>
<sequence length="83" mass="9903">MSELSTQTRNQRNECRSQHSCRKKKEEEKMYRLVKQYSNAYKALYDFIYQCGGHVRREASHQTNERNGRKAVTCLKREVDSLT</sequence>
<keyword evidence="2" id="KW-1185">Reference proteome</keyword>
<evidence type="ECO:0000313" key="2">
    <source>
        <dbReference type="Proteomes" id="UP000095283"/>
    </source>
</evidence>
<dbReference type="WBParaSite" id="Hba_03982">
    <property type="protein sequence ID" value="Hba_03982"/>
    <property type="gene ID" value="Hba_03982"/>
</dbReference>
<feature type="compositionally biased region" description="Polar residues" evidence="1">
    <location>
        <begin position="1"/>
        <end position="10"/>
    </location>
</feature>
<feature type="region of interest" description="Disordered" evidence="1">
    <location>
        <begin position="1"/>
        <end position="25"/>
    </location>
</feature>
<reference evidence="3" key="1">
    <citation type="submission" date="2016-11" db="UniProtKB">
        <authorList>
            <consortium name="WormBaseParasite"/>
        </authorList>
    </citation>
    <scope>IDENTIFICATION</scope>
</reference>
<dbReference type="Proteomes" id="UP000095283">
    <property type="component" value="Unplaced"/>
</dbReference>
<evidence type="ECO:0000313" key="3">
    <source>
        <dbReference type="WBParaSite" id="Hba_03982"/>
    </source>
</evidence>
<evidence type="ECO:0000256" key="1">
    <source>
        <dbReference type="SAM" id="MobiDB-lite"/>
    </source>
</evidence>
<proteinExistence type="predicted"/>
<protein>
    <submittedName>
        <fullName evidence="3">Transposase</fullName>
    </submittedName>
</protein>
<organism evidence="2 3">
    <name type="scientific">Heterorhabditis bacteriophora</name>
    <name type="common">Entomopathogenic nematode worm</name>
    <dbReference type="NCBI Taxonomy" id="37862"/>
    <lineage>
        <taxon>Eukaryota</taxon>
        <taxon>Metazoa</taxon>
        <taxon>Ecdysozoa</taxon>
        <taxon>Nematoda</taxon>
        <taxon>Chromadorea</taxon>
        <taxon>Rhabditida</taxon>
        <taxon>Rhabditina</taxon>
        <taxon>Rhabditomorpha</taxon>
        <taxon>Strongyloidea</taxon>
        <taxon>Heterorhabditidae</taxon>
        <taxon>Heterorhabditis</taxon>
    </lineage>
</organism>